<dbReference type="GO" id="GO:0005886">
    <property type="term" value="C:plasma membrane"/>
    <property type="evidence" value="ECO:0007669"/>
    <property type="project" value="UniProtKB-SubCell"/>
</dbReference>
<gene>
    <name evidence="8" type="ordered locus">MPNE_0372</name>
</gene>
<dbReference type="PANTHER" id="PTHR42770">
    <property type="entry name" value="AMINO ACID TRANSPORTER-RELATED"/>
    <property type="match status" value="1"/>
</dbReference>
<dbReference type="STRING" id="722438.F539_01800"/>
<dbReference type="InterPro" id="IPR004841">
    <property type="entry name" value="AA-permease/SLC12A_dom"/>
</dbReference>
<feature type="transmembrane region" description="Helical" evidence="6">
    <location>
        <begin position="293"/>
        <end position="316"/>
    </location>
</feature>
<feature type="transmembrane region" description="Helical" evidence="6">
    <location>
        <begin position="248"/>
        <end position="273"/>
    </location>
</feature>
<dbReference type="GO" id="GO:0055085">
    <property type="term" value="P:transmembrane transport"/>
    <property type="evidence" value="ECO:0007669"/>
    <property type="project" value="InterPro"/>
</dbReference>
<protein>
    <submittedName>
        <fullName evidence="8">Amino acid permease</fullName>
    </submittedName>
</protein>
<dbReference type="HOGENOM" id="CLU_601059_0_0_14"/>
<feature type="transmembrane region" description="Helical" evidence="6">
    <location>
        <begin position="20"/>
        <end position="40"/>
    </location>
</feature>
<feature type="transmembrane region" description="Helical" evidence="6">
    <location>
        <begin position="469"/>
        <end position="486"/>
    </location>
</feature>
<dbReference type="EMBL" id="CP002077">
    <property type="protein sequence ID" value="ADK86947.1"/>
    <property type="molecule type" value="Genomic_DNA"/>
</dbReference>
<reference evidence="8 9" key="1">
    <citation type="journal article" date="2010" name="Appl. Environ. Microbiol.">
        <title>Targeted chromosomal knockouts in Mycoplasma pneumoniae.</title>
        <authorList>
            <person name="Krishnakumar R."/>
            <person name="Assad-Garcia N."/>
            <person name="Benders G.A."/>
            <person name="Phan Q."/>
            <person name="Montague M.G."/>
            <person name="Glass J.I."/>
        </authorList>
    </citation>
    <scope>NUCLEOTIDE SEQUENCE [LARGE SCALE GENOMIC DNA]</scope>
    <source>
        <strain evidence="9">ATCC 15531 / DSM 22911 / NBRC 14401 / NCTC 10119 / FH</strain>
    </source>
</reference>
<dbReference type="Gene3D" id="1.20.1740.10">
    <property type="entry name" value="Amino acid/polyamine transporter I"/>
    <property type="match status" value="1"/>
</dbReference>
<dbReference type="eggNOG" id="COG0531">
    <property type="taxonomic scope" value="Bacteria"/>
</dbReference>
<accession>A0A0H3DP11</accession>
<dbReference type="InterPro" id="IPR050367">
    <property type="entry name" value="APC_superfamily"/>
</dbReference>
<sequence length="503" mass="54932">MSHQEQLHKPNRQQFSEKQFIAFAFNYVAGFGFISVVLTMFKLGPFSYLILGLAALGILGVMLSFSRLSIICGSKAYGGSYLIAKKALGAKTITARFFTFLSGWNVSLTGPFNGLIVPAVLVLSFADIKAVKDNNGALIGLLVGGFVLFGALNFISLFGLKMNKNAILFFAIVKWVVVLGGLILGIYLIGTNHGHGFVENNTLGEHIEDLSFLKVISTTVGMLVAFAGTEDLTAITPDVKSKNIRKCFLLMFGAVTLLYLIGFVIISGISGLNGYGLDGKEKNEKAINTFGSIYFQAGGKYLGIPLLVIFGLGFLLNSLASRLGMTITTARKYVALAQDGFLPSFINEQNKHHEYHKAVWASNIMTLAVMVLMIIVPFLPNDENPGKQLVMFDAISVLVEVAIELAVLISLIQYFITYIFFFMILAKKEGSASVSWWEIASYGVSFAIITVLLFVNLFPITAWKNTNTFKLSILAAFFALGIGFFIHSEIKHKGQLVKSVECN</sequence>
<comment type="subcellular location">
    <subcellularLocation>
        <location evidence="1">Cell membrane</location>
        <topology evidence="1">Multi-pass membrane protein</topology>
    </subcellularLocation>
</comment>
<evidence type="ECO:0000313" key="8">
    <source>
        <dbReference type="EMBL" id="ADK86947.1"/>
    </source>
</evidence>
<keyword evidence="2" id="KW-1003">Cell membrane</keyword>
<dbReference type="PANTHER" id="PTHR42770:SF18">
    <property type="entry name" value="ARGININE_AGMATINE ANTIPORTER"/>
    <property type="match status" value="1"/>
</dbReference>
<dbReference type="GeneID" id="66609025"/>
<dbReference type="PaxDb" id="722438-MPNE_0372"/>
<keyword evidence="4 6" id="KW-1133">Transmembrane helix</keyword>
<dbReference type="Proteomes" id="UP000007756">
    <property type="component" value="Chromosome"/>
</dbReference>
<evidence type="ECO:0000256" key="4">
    <source>
        <dbReference type="ARBA" id="ARBA00022989"/>
    </source>
</evidence>
<feature type="transmembrane region" description="Helical" evidence="6">
    <location>
        <begin position="106"/>
        <end position="126"/>
    </location>
</feature>
<keyword evidence="3 6" id="KW-0812">Transmembrane</keyword>
<feature type="transmembrane region" description="Helical" evidence="6">
    <location>
        <begin position="399"/>
        <end position="424"/>
    </location>
</feature>
<dbReference type="AlphaFoldDB" id="A0A0H3DP11"/>
<feature type="transmembrane region" description="Helical" evidence="6">
    <location>
        <begin position="210"/>
        <end position="228"/>
    </location>
</feature>
<dbReference type="Pfam" id="PF00324">
    <property type="entry name" value="AA_permease"/>
    <property type="match status" value="1"/>
</dbReference>
<organism evidence="8 9">
    <name type="scientific">Mycoplasmoides pneumoniae (strain ATCC 15531 / DSM 23978 / CIP 103766 / NBRC 14401 / NCTC 10119 / FH)</name>
    <name type="common">Mycoplasma pneumoniae</name>
    <dbReference type="NCBI Taxonomy" id="722438"/>
    <lineage>
        <taxon>Bacteria</taxon>
        <taxon>Bacillati</taxon>
        <taxon>Mycoplasmatota</taxon>
        <taxon>Mycoplasmoidales</taxon>
        <taxon>Mycoplasmoidaceae</taxon>
        <taxon>Mycoplasmoides</taxon>
    </lineage>
</organism>
<evidence type="ECO:0000256" key="1">
    <source>
        <dbReference type="ARBA" id="ARBA00004651"/>
    </source>
</evidence>
<dbReference type="PATRIC" id="fig|722438.3.peg.356"/>
<evidence type="ECO:0000256" key="2">
    <source>
        <dbReference type="ARBA" id="ARBA00022475"/>
    </source>
</evidence>
<feature type="transmembrane region" description="Helical" evidence="6">
    <location>
        <begin position="46"/>
        <end position="65"/>
    </location>
</feature>
<dbReference type="KEGG" id="mpj:MPNE_0372"/>
<evidence type="ECO:0000256" key="5">
    <source>
        <dbReference type="ARBA" id="ARBA00023136"/>
    </source>
</evidence>
<proteinExistence type="predicted"/>
<feature type="domain" description="Amino acid permease/ SLC12A" evidence="7">
    <location>
        <begin position="33"/>
        <end position="486"/>
    </location>
</feature>
<evidence type="ECO:0000313" key="9">
    <source>
        <dbReference type="Proteomes" id="UP000007756"/>
    </source>
</evidence>
<keyword evidence="5 6" id="KW-0472">Membrane</keyword>
<name>A0A0H3DP11_MYCPB</name>
<dbReference type="RefSeq" id="WP_014325459.1">
    <property type="nucleotide sequence ID" value="NZ_CP010546.1"/>
</dbReference>
<dbReference type="PIRSF" id="PIRSF006060">
    <property type="entry name" value="AA_transporter"/>
    <property type="match status" value="1"/>
</dbReference>
<feature type="transmembrane region" description="Helical" evidence="6">
    <location>
        <begin position="138"/>
        <end position="160"/>
    </location>
</feature>
<feature type="transmembrane region" description="Helical" evidence="6">
    <location>
        <begin position="358"/>
        <end position="379"/>
    </location>
</feature>
<evidence type="ECO:0000259" key="7">
    <source>
        <dbReference type="Pfam" id="PF00324"/>
    </source>
</evidence>
<evidence type="ECO:0000256" key="3">
    <source>
        <dbReference type="ARBA" id="ARBA00022692"/>
    </source>
</evidence>
<feature type="transmembrane region" description="Helical" evidence="6">
    <location>
        <begin position="436"/>
        <end position="457"/>
    </location>
</feature>
<feature type="transmembrane region" description="Helical" evidence="6">
    <location>
        <begin position="167"/>
        <end position="190"/>
    </location>
</feature>
<evidence type="ECO:0000256" key="6">
    <source>
        <dbReference type="SAM" id="Phobius"/>
    </source>
</evidence>